<protein>
    <submittedName>
        <fullName evidence="1">HAD family phosphatase</fullName>
    </submittedName>
</protein>
<dbReference type="SFLD" id="SFLDG01129">
    <property type="entry name" value="C1.5:_HAD__Beta-PGM__Phosphata"/>
    <property type="match status" value="1"/>
</dbReference>
<dbReference type="InterPro" id="IPR006439">
    <property type="entry name" value="HAD-SF_hydro_IA"/>
</dbReference>
<dbReference type="InterPro" id="IPR041492">
    <property type="entry name" value="HAD_2"/>
</dbReference>
<evidence type="ECO:0000313" key="2">
    <source>
        <dbReference type="Proteomes" id="UP001371224"/>
    </source>
</evidence>
<dbReference type="PANTHER" id="PTHR18901:SF38">
    <property type="entry name" value="PSEUDOURIDINE-5'-PHOSPHATASE"/>
    <property type="match status" value="1"/>
</dbReference>
<dbReference type="Gene3D" id="3.40.50.1000">
    <property type="entry name" value="HAD superfamily/HAD-like"/>
    <property type="match status" value="1"/>
</dbReference>
<name>A0ABU8L8C8_9MICO</name>
<evidence type="ECO:0000313" key="1">
    <source>
        <dbReference type="EMBL" id="MEJ1087575.1"/>
    </source>
</evidence>
<dbReference type="CDD" id="cd07505">
    <property type="entry name" value="HAD_BPGM-like"/>
    <property type="match status" value="1"/>
</dbReference>
<gene>
    <name evidence="1" type="ORF">WDU99_04510</name>
</gene>
<comment type="caution">
    <text evidence="1">The sequence shown here is derived from an EMBL/GenBank/DDBJ whole genome shotgun (WGS) entry which is preliminary data.</text>
</comment>
<dbReference type="PANTHER" id="PTHR18901">
    <property type="entry name" value="2-DEOXYGLUCOSE-6-PHOSPHATE PHOSPHATASE 2"/>
    <property type="match status" value="1"/>
</dbReference>
<dbReference type="SFLD" id="SFLDS00003">
    <property type="entry name" value="Haloacid_Dehalogenase"/>
    <property type="match status" value="1"/>
</dbReference>
<dbReference type="Proteomes" id="UP001371224">
    <property type="component" value="Unassembled WGS sequence"/>
</dbReference>
<dbReference type="SUPFAM" id="SSF56784">
    <property type="entry name" value="HAD-like"/>
    <property type="match status" value="1"/>
</dbReference>
<organism evidence="1 2">
    <name type="scientific">Microbacterium bandirmense</name>
    <dbReference type="NCBI Taxonomy" id="3122050"/>
    <lineage>
        <taxon>Bacteria</taxon>
        <taxon>Bacillati</taxon>
        <taxon>Actinomycetota</taxon>
        <taxon>Actinomycetes</taxon>
        <taxon>Micrococcales</taxon>
        <taxon>Microbacteriaceae</taxon>
        <taxon>Microbacterium</taxon>
    </lineage>
</organism>
<dbReference type="InterPro" id="IPR036412">
    <property type="entry name" value="HAD-like_sf"/>
</dbReference>
<dbReference type="InterPro" id="IPR023214">
    <property type="entry name" value="HAD_sf"/>
</dbReference>
<dbReference type="Pfam" id="PF13419">
    <property type="entry name" value="HAD_2"/>
    <property type="match status" value="1"/>
</dbReference>
<dbReference type="Gene3D" id="1.10.150.240">
    <property type="entry name" value="Putative phosphatase, domain 2"/>
    <property type="match status" value="1"/>
</dbReference>
<sequence length="226" mass="23799">MSTDKPSAVLWDMDGTLVDTEPYWIAVETELVESFGGTWTSEDALQLVGNALIDSAKILRAAGVDMEPDAIVQLLTDRVAERLRSEGVPFRPGARELLADLRAQGIPTALVTMSLRRMALDVVSLIDFAAFDFVVAGDDVSNPKPHPDPYLQAAGLLGVDIADAIVIEDSPTGLAAGLASGATTLGVPHIVALDGLGAHELWATLDGRTAADLADLRARVMSGATR</sequence>
<dbReference type="PRINTS" id="PR00413">
    <property type="entry name" value="HADHALOGNASE"/>
</dbReference>
<dbReference type="NCBIfam" id="TIGR01509">
    <property type="entry name" value="HAD-SF-IA-v3"/>
    <property type="match status" value="1"/>
</dbReference>
<dbReference type="RefSeq" id="WP_337331428.1">
    <property type="nucleotide sequence ID" value="NZ_JBBDGM010000003.1"/>
</dbReference>
<proteinExistence type="predicted"/>
<accession>A0ABU8L8C8</accession>
<reference evidence="1 2" key="1">
    <citation type="submission" date="2024-02" db="EMBL/GenBank/DDBJ databases">
        <authorList>
            <person name="Saticioglu I.B."/>
        </authorList>
    </citation>
    <scope>NUCLEOTIDE SEQUENCE [LARGE SCALE GENOMIC DNA]</scope>
    <source>
        <strain evidence="1 2">Mu-80</strain>
    </source>
</reference>
<dbReference type="InterPro" id="IPR023198">
    <property type="entry name" value="PGP-like_dom2"/>
</dbReference>
<keyword evidence="2" id="KW-1185">Reference proteome</keyword>
<dbReference type="EMBL" id="JBBDGM010000003">
    <property type="protein sequence ID" value="MEJ1087575.1"/>
    <property type="molecule type" value="Genomic_DNA"/>
</dbReference>